<dbReference type="STRING" id="446470.Snas_1149"/>
<evidence type="ECO:0000313" key="2">
    <source>
        <dbReference type="EMBL" id="ADD40859.1"/>
    </source>
</evidence>
<feature type="domain" description="GAF" evidence="1">
    <location>
        <begin position="42"/>
        <end position="181"/>
    </location>
</feature>
<reference evidence="2 3" key="1">
    <citation type="journal article" date="2009" name="Stand. Genomic Sci.">
        <title>Complete genome sequence of Stackebrandtia nassauensis type strain (LLR-40K-21).</title>
        <authorList>
            <person name="Munk C."/>
            <person name="Lapidus A."/>
            <person name="Copeland A."/>
            <person name="Jando M."/>
            <person name="Mayilraj S."/>
            <person name="Glavina Del Rio T."/>
            <person name="Nolan M."/>
            <person name="Chen F."/>
            <person name="Lucas S."/>
            <person name="Tice H."/>
            <person name="Cheng J.F."/>
            <person name="Han C."/>
            <person name="Detter J.C."/>
            <person name="Bruce D."/>
            <person name="Goodwin L."/>
            <person name="Chain P."/>
            <person name="Pitluck S."/>
            <person name="Goker M."/>
            <person name="Ovchinikova G."/>
            <person name="Pati A."/>
            <person name="Ivanova N."/>
            <person name="Mavromatis K."/>
            <person name="Chen A."/>
            <person name="Palaniappan K."/>
            <person name="Land M."/>
            <person name="Hauser L."/>
            <person name="Chang Y.J."/>
            <person name="Jeffries C.D."/>
            <person name="Bristow J."/>
            <person name="Eisen J.A."/>
            <person name="Markowitz V."/>
            <person name="Hugenholtz P."/>
            <person name="Kyrpides N.C."/>
            <person name="Klenk H.P."/>
        </authorList>
    </citation>
    <scope>NUCLEOTIDE SEQUENCE [LARGE SCALE GENOMIC DNA]</scope>
    <source>
        <strain evidence="3">DSM 44728 / CIP 108903 / NRRL B-16338 / NBRC 102104 / LLR-40K-21</strain>
    </source>
</reference>
<dbReference type="SUPFAM" id="SSF55781">
    <property type="entry name" value="GAF domain-like"/>
    <property type="match status" value="1"/>
</dbReference>
<dbReference type="PANTHER" id="PTHR43102:SF2">
    <property type="entry name" value="GAF DOMAIN-CONTAINING PROTEIN"/>
    <property type="match status" value="1"/>
</dbReference>
<organism evidence="2 3">
    <name type="scientific">Stackebrandtia nassauensis (strain DSM 44728 / CIP 108903 / NRRL B-16338 / NBRC 102104 / LLR-40K-21)</name>
    <dbReference type="NCBI Taxonomy" id="446470"/>
    <lineage>
        <taxon>Bacteria</taxon>
        <taxon>Bacillati</taxon>
        <taxon>Actinomycetota</taxon>
        <taxon>Actinomycetes</taxon>
        <taxon>Glycomycetales</taxon>
        <taxon>Glycomycetaceae</taxon>
        <taxon>Stackebrandtia</taxon>
    </lineage>
</organism>
<dbReference type="eggNOG" id="COG2203">
    <property type="taxonomic scope" value="Bacteria"/>
</dbReference>
<sequence>MTLMAFEATSRLITAPPDPHGRERAMRLRQLGVGLGQREDPRFDEFARRLAQIAGAPIGGVNFIDETQQYFAGMYAPTGDPDNAAAAPLRPEDPSRIMDREQGYCPHVVVRGKALVLEDVCDYPRFAGDPSVDDMGVRSYMAAPLIDRTGTVLGTVCAADVDIHPWGRRGLEIIKTMAAEVVDYVHRREGLVR</sequence>
<evidence type="ECO:0000313" key="3">
    <source>
        <dbReference type="Proteomes" id="UP000000844"/>
    </source>
</evidence>
<dbReference type="Gene3D" id="3.30.450.40">
    <property type="match status" value="1"/>
</dbReference>
<keyword evidence="3" id="KW-1185">Reference proteome</keyword>
<dbReference type="KEGG" id="sna:Snas_1149"/>
<evidence type="ECO:0000259" key="1">
    <source>
        <dbReference type="Pfam" id="PF01590"/>
    </source>
</evidence>
<dbReference type="InterPro" id="IPR029016">
    <property type="entry name" value="GAF-like_dom_sf"/>
</dbReference>
<dbReference type="HOGENOM" id="CLU_096802_2_0_11"/>
<dbReference type="EMBL" id="CP001778">
    <property type="protein sequence ID" value="ADD40859.1"/>
    <property type="molecule type" value="Genomic_DNA"/>
</dbReference>
<dbReference type="AlphaFoldDB" id="D3QB42"/>
<proteinExistence type="predicted"/>
<gene>
    <name evidence="2" type="ordered locus">Snas_1149</name>
</gene>
<dbReference type="Proteomes" id="UP000000844">
    <property type="component" value="Chromosome"/>
</dbReference>
<name>D3QB42_STANL</name>
<dbReference type="InterPro" id="IPR003018">
    <property type="entry name" value="GAF"/>
</dbReference>
<protein>
    <submittedName>
        <fullName evidence="2">Putative GAF sensor protein</fullName>
    </submittedName>
</protein>
<dbReference type="Pfam" id="PF01590">
    <property type="entry name" value="GAF"/>
    <property type="match status" value="1"/>
</dbReference>
<accession>D3QB42</accession>
<dbReference type="PANTHER" id="PTHR43102">
    <property type="entry name" value="SLR1143 PROTEIN"/>
    <property type="match status" value="1"/>
</dbReference>